<dbReference type="SMART" id="SM00164">
    <property type="entry name" value="TBC"/>
    <property type="match status" value="1"/>
</dbReference>
<reference evidence="2" key="1">
    <citation type="submission" date="2011-01" db="EMBL/GenBank/DDBJ databases">
        <title>The Genome Sequence of Nematocida parisii strain ERTm3.</title>
        <authorList>
            <consortium name="The Broad Institute Genome Sequencing Platform"/>
            <consortium name="The Broad Institute Genome Sequencing Center for Infectious Disease"/>
            <person name="Cuomo C."/>
            <person name="Troemel E."/>
            <person name="Young S.K."/>
            <person name="Zeng Q."/>
            <person name="Gargeya S."/>
            <person name="Fitzgerald M."/>
            <person name="Haas B."/>
            <person name="Abouelleil A."/>
            <person name="Alvarado L."/>
            <person name="Arachchi H.M."/>
            <person name="Berlin A."/>
            <person name="Chapman S.B."/>
            <person name="Gearin G."/>
            <person name="Goldberg J."/>
            <person name="Griggs A."/>
            <person name="Gujja S."/>
            <person name="Hansen M."/>
            <person name="Heiman D."/>
            <person name="Howarth C."/>
            <person name="Larimer J."/>
            <person name="Lui A."/>
            <person name="MacDonald P.J.P."/>
            <person name="McCowen C."/>
            <person name="Montmayeur A."/>
            <person name="Murphy C."/>
            <person name="Neiman D."/>
            <person name="Pearson M."/>
            <person name="Priest M."/>
            <person name="Roberts A."/>
            <person name="Saif S."/>
            <person name="Shea T."/>
            <person name="Sisk P."/>
            <person name="Stolte C."/>
            <person name="Sykes S."/>
            <person name="Wortman J."/>
            <person name="Nusbaum C."/>
            <person name="Birren B."/>
        </authorList>
    </citation>
    <scope>NUCLEOTIDE SEQUENCE</scope>
    <source>
        <strain evidence="2">ERTm3</strain>
    </source>
</reference>
<evidence type="ECO:0000313" key="2">
    <source>
        <dbReference type="EMBL" id="EIJ89765.1"/>
    </source>
</evidence>
<organism evidence="2 3">
    <name type="scientific">Nematocida parisii (strain ERTm3)</name>
    <name type="common">Nematode killer fungus</name>
    <dbReference type="NCBI Taxonomy" id="935791"/>
    <lineage>
        <taxon>Eukaryota</taxon>
        <taxon>Fungi</taxon>
        <taxon>Fungi incertae sedis</taxon>
        <taxon>Microsporidia</taxon>
        <taxon>Nematocida</taxon>
    </lineage>
</organism>
<dbReference type="STRING" id="935791.I3EKL8"/>
<dbReference type="HOGENOM" id="CLU_005350_10_1_1"/>
<dbReference type="SUPFAM" id="SSF47923">
    <property type="entry name" value="Ypt/Rab-GAP domain of gyp1p"/>
    <property type="match status" value="1"/>
</dbReference>
<protein>
    <recommendedName>
        <fullName evidence="1">Rab-GAP TBC domain-containing protein</fullName>
    </recommendedName>
</protein>
<sequence length="263" mass="30616">MKTRAEVWKELMYNPVLQDFNSLCISEIPSDALQNIEVDIERSVDSKSLPMEEFNSEIRKYDVIERKKELKHVLVAFAKHNSLIEYCQGLSYYAAFLLHFFTPEESFSILCHTIQKNRIERLFDKKLSLVSKVLSVHGRVLNLTLPEAIRKSIHAISNSTHDYSAGWYLTLFSRLSPSIYAMILDLFYTQGFPVLFHAASALVEVGHRRYITDAIKEQDQRMQILFKLAEYPLPEDEFRSVMHRNMQMVSLATIEHMLHEANI</sequence>
<dbReference type="AlphaFoldDB" id="I3EKL8"/>
<dbReference type="Gene3D" id="1.10.8.270">
    <property type="entry name" value="putative rabgap domain of human tbc1 domain family member 14 like domains"/>
    <property type="match status" value="1"/>
</dbReference>
<dbReference type="Gene3D" id="1.10.472.80">
    <property type="entry name" value="Ypt/Rab-GAP domain of gyp1p, domain 3"/>
    <property type="match status" value="1"/>
</dbReference>
<name>I3EKL8_NEMP3</name>
<evidence type="ECO:0000259" key="1">
    <source>
        <dbReference type="PROSITE" id="PS50086"/>
    </source>
</evidence>
<dbReference type="PROSITE" id="PS50086">
    <property type="entry name" value="TBC_RABGAP"/>
    <property type="match status" value="1"/>
</dbReference>
<dbReference type="VEuPathDB" id="MicrosporidiaDB:NEQG_00535"/>
<dbReference type="OrthoDB" id="159449at2759"/>
<gene>
    <name evidence="2" type="ORF">NEQG_00535</name>
</gene>
<dbReference type="EMBL" id="GL870876">
    <property type="protein sequence ID" value="EIJ89765.1"/>
    <property type="molecule type" value="Genomic_DNA"/>
</dbReference>
<keyword evidence="3" id="KW-1185">Reference proteome</keyword>
<proteinExistence type="predicted"/>
<dbReference type="PANTHER" id="PTHR47219">
    <property type="entry name" value="RAB GTPASE-ACTIVATING PROTEIN 1-LIKE"/>
    <property type="match status" value="1"/>
</dbReference>
<dbReference type="OMA" id="HRRYITD"/>
<dbReference type="InterPro" id="IPR000195">
    <property type="entry name" value="Rab-GAP-TBC_dom"/>
</dbReference>
<feature type="domain" description="Rab-GAP TBC" evidence="1">
    <location>
        <begin position="1"/>
        <end position="191"/>
    </location>
</feature>
<dbReference type="InterPro" id="IPR050302">
    <property type="entry name" value="Rab_GAP_TBC_domain"/>
</dbReference>
<dbReference type="InterPro" id="IPR035969">
    <property type="entry name" value="Rab-GAP_TBC_sf"/>
</dbReference>
<dbReference type="Pfam" id="PF00566">
    <property type="entry name" value="RabGAP-TBC"/>
    <property type="match status" value="1"/>
</dbReference>
<dbReference type="InParanoid" id="I3EKL8"/>
<accession>I3EKL8</accession>
<evidence type="ECO:0000313" key="3">
    <source>
        <dbReference type="Proteomes" id="UP000002872"/>
    </source>
</evidence>
<dbReference type="GO" id="GO:0031267">
    <property type="term" value="F:small GTPase binding"/>
    <property type="evidence" value="ECO:0007669"/>
    <property type="project" value="TreeGrafter"/>
</dbReference>
<dbReference type="GO" id="GO:0005096">
    <property type="term" value="F:GTPase activator activity"/>
    <property type="evidence" value="ECO:0007669"/>
    <property type="project" value="TreeGrafter"/>
</dbReference>
<dbReference type="PANTHER" id="PTHR47219:SF6">
    <property type="entry name" value="RAB GTPASE-ACTIVATING PROTEIN 1"/>
    <property type="match status" value="1"/>
</dbReference>
<dbReference type="Proteomes" id="UP000002872">
    <property type="component" value="Unassembled WGS sequence"/>
</dbReference>